<organism evidence="5 6">
    <name type="scientific">Dimorphilus gyrociliatus</name>
    <dbReference type="NCBI Taxonomy" id="2664684"/>
    <lineage>
        <taxon>Eukaryota</taxon>
        <taxon>Metazoa</taxon>
        <taxon>Spiralia</taxon>
        <taxon>Lophotrochozoa</taxon>
        <taxon>Annelida</taxon>
        <taxon>Polychaeta</taxon>
        <taxon>Polychaeta incertae sedis</taxon>
        <taxon>Dinophilidae</taxon>
        <taxon>Dimorphilus</taxon>
    </lineage>
</organism>
<proteinExistence type="predicted"/>
<dbReference type="AlphaFoldDB" id="A0A7I8V669"/>
<comment type="caution">
    <text evidence="5">The sequence shown here is derived from an EMBL/GenBank/DDBJ whole genome shotgun (WGS) entry which is preliminary data.</text>
</comment>
<dbReference type="Gene3D" id="1.25.40.20">
    <property type="entry name" value="Ankyrin repeat-containing domain"/>
    <property type="match status" value="1"/>
</dbReference>
<evidence type="ECO:0000256" key="3">
    <source>
        <dbReference type="PROSITE-ProRule" id="PRU00023"/>
    </source>
</evidence>
<dbReference type="Proteomes" id="UP000549394">
    <property type="component" value="Unassembled WGS sequence"/>
</dbReference>
<evidence type="ECO:0000256" key="2">
    <source>
        <dbReference type="ARBA" id="ARBA00023043"/>
    </source>
</evidence>
<feature type="region of interest" description="Disordered" evidence="4">
    <location>
        <begin position="389"/>
        <end position="442"/>
    </location>
</feature>
<protein>
    <submittedName>
        <fullName evidence="5">Uncharacterized protein</fullName>
    </submittedName>
</protein>
<dbReference type="PROSITE" id="PS50088">
    <property type="entry name" value="ANK_REPEAT"/>
    <property type="match status" value="2"/>
</dbReference>
<dbReference type="OrthoDB" id="5406014at2759"/>
<accession>A0A7I8V669</accession>
<dbReference type="EMBL" id="CAJFCJ010000002">
    <property type="protein sequence ID" value="CAD5111803.1"/>
    <property type="molecule type" value="Genomic_DNA"/>
</dbReference>
<dbReference type="PANTHER" id="PTHR24126:SF14">
    <property type="entry name" value="ANK_REP_REGION DOMAIN-CONTAINING PROTEIN"/>
    <property type="match status" value="1"/>
</dbReference>
<feature type="repeat" description="ANK" evidence="3">
    <location>
        <begin position="141"/>
        <end position="173"/>
    </location>
</feature>
<keyword evidence="1" id="KW-0677">Repeat</keyword>
<dbReference type="SUPFAM" id="SSF48403">
    <property type="entry name" value="Ankyrin repeat"/>
    <property type="match status" value="1"/>
</dbReference>
<dbReference type="InterPro" id="IPR036770">
    <property type="entry name" value="Ankyrin_rpt-contain_sf"/>
</dbReference>
<dbReference type="SMART" id="SM00248">
    <property type="entry name" value="ANK"/>
    <property type="match status" value="3"/>
</dbReference>
<evidence type="ECO:0000256" key="4">
    <source>
        <dbReference type="SAM" id="MobiDB-lite"/>
    </source>
</evidence>
<dbReference type="InterPro" id="IPR002110">
    <property type="entry name" value="Ankyrin_rpt"/>
</dbReference>
<evidence type="ECO:0000256" key="1">
    <source>
        <dbReference type="ARBA" id="ARBA00022737"/>
    </source>
</evidence>
<gene>
    <name evidence="5" type="ORF">DGYR_LOCUS1035</name>
</gene>
<evidence type="ECO:0000313" key="5">
    <source>
        <dbReference type="EMBL" id="CAD5111803.1"/>
    </source>
</evidence>
<sequence>METSVNRAIKKGLFKQVRYLIEFGVNVNERDESGRTPLINLAFVADNSWAVGLARNLLEKNASIRMADVRGMNAFHYACLFKKLCLIEIYLKAQDFDVNQADKQGNTALHYAACIGDRSLLMILVNNMNKYSLNMNRPNLEGCTPVSQALKYENFESANFLLERGASESVIESKDKSVPEWKKVYVDSRSVDRSSVVKENYKKREMENVHKNNIKSARQDHYSSRRIKSAPGTRRNDTVEQEAISALEYLKDKRIENAGSSALRNNPYKVFELTGIKGDQDLPFKLQPHRIQSARTSISSSWRSNYRKLLTGFDYQFSRSYVAFVKYPEEDWNLDEEGIRNFASRRPSATPNQILAEPVIRKKGKDLRRKSVVLKVEAITSFQEKIDRNNEKRKSIKNSKEDSSETSSDKRNSAGKSKNVEASPRARKVSMESNEKLNPIAE</sequence>
<feature type="repeat" description="ANK" evidence="3">
    <location>
        <begin position="1"/>
        <end position="32"/>
    </location>
</feature>
<feature type="compositionally biased region" description="Basic and acidic residues" evidence="4">
    <location>
        <begin position="389"/>
        <end position="412"/>
    </location>
</feature>
<dbReference type="PANTHER" id="PTHR24126">
    <property type="entry name" value="ANKYRIN REPEAT, PH AND SEC7 DOMAIN CONTAINING PROTEIN SECG-RELATED"/>
    <property type="match status" value="1"/>
</dbReference>
<evidence type="ECO:0000313" key="6">
    <source>
        <dbReference type="Proteomes" id="UP000549394"/>
    </source>
</evidence>
<name>A0A7I8V669_9ANNE</name>
<dbReference type="Pfam" id="PF12796">
    <property type="entry name" value="Ank_2"/>
    <property type="match status" value="1"/>
</dbReference>
<keyword evidence="2 3" id="KW-0040">ANK repeat</keyword>
<reference evidence="5 6" key="1">
    <citation type="submission" date="2020-08" db="EMBL/GenBank/DDBJ databases">
        <authorList>
            <person name="Hejnol A."/>
        </authorList>
    </citation>
    <scope>NUCLEOTIDE SEQUENCE [LARGE SCALE GENOMIC DNA]</scope>
</reference>
<keyword evidence="6" id="KW-1185">Reference proteome</keyword>
<dbReference type="Pfam" id="PF13637">
    <property type="entry name" value="Ank_4"/>
    <property type="match status" value="1"/>
</dbReference>